<dbReference type="RefSeq" id="WP_013536772.1">
    <property type="nucleotide sequence ID" value="NC_014926.1"/>
</dbReference>
<dbReference type="KEGG" id="tam:Theam_0012"/>
<dbReference type="HOGENOM" id="CLU_782877_0_0_0"/>
<dbReference type="STRING" id="648996.Theam_0012"/>
<keyword evidence="2" id="KW-1185">Reference proteome</keyword>
<sequence length="339" mass="36389">MKKVVALGGIVLLASCGGGSGTSSVSEETYKLATVSQAQEVETSPVVATDAVTSITGISSSSSSTKGGGVSSKGIAPTILEKIGRVDTTRDLISIPCDNGNSLEAYVVYDTVDGVSQPQSCSDIKDITINIYNIKGEDCQLGDYVIDGNQRFTMRVTLSNFSDDTCLEKNASMMVEGLVKHLDANGTVDEAYLYNNLSLAFFNINWVNDEISNADYKLTGGLSYFLGDYPVNTDAELEYQFAIAGRGNETTDTFSGYIKLGCLDGWLKVQTTKPLEYSGDEILDGEVTLWAQNGDIVISYSPNGVDVTQTLNGQTETYHYNSAEEIKENLKGIVCTAEE</sequence>
<protein>
    <recommendedName>
        <fullName evidence="3">Lipoprotein</fullName>
    </recommendedName>
</protein>
<accession>E8T2R1</accession>
<evidence type="ECO:0000313" key="2">
    <source>
        <dbReference type="Proteomes" id="UP000006362"/>
    </source>
</evidence>
<name>E8T2R1_THEA1</name>
<dbReference type="PROSITE" id="PS51257">
    <property type="entry name" value="PROKAR_LIPOPROTEIN"/>
    <property type="match status" value="1"/>
</dbReference>
<proteinExistence type="predicted"/>
<organism evidence="1 2">
    <name type="scientific">Thermovibrio ammonificans (strain DSM 15698 / JCM 12110 / HB-1)</name>
    <dbReference type="NCBI Taxonomy" id="648996"/>
    <lineage>
        <taxon>Bacteria</taxon>
        <taxon>Pseudomonadati</taxon>
        <taxon>Aquificota</taxon>
        <taxon>Aquificia</taxon>
        <taxon>Desulfurobacteriales</taxon>
        <taxon>Desulfurobacteriaceae</taxon>
        <taxon>Thermovibrio</taxon>
    </lineage>
</organism>
<dbReference type="AlphaFoldDB" id="E8T2R1"/>
<evidence type="ECO:0000313" key="1">
    <source>
        <dbReference type="EMBL" id="ADU95986.1"/>
    </source>
</evidence>
<dbReference type="EMBL" id="CP002444">
    <property type="protein sequence ID" value="ADU95986.1"/>
    <property type="molecule type" value="Genomic_DNA"/>
</dbReference>
<dbReference type="Proteomes" id="UP000006362">
    <property type="component" value="Chromosome"/>
</dbReference>
<evidence type="ECO:0008006" key="3">
    <source>
        <dbReference type="Google" id="ProtNLM"/>
    </source>
</evidence>
<reference evidence="1" key="1">
    <citation type="submission" date="2011-01" db="EMBL/GenBank/DDBJ databases">
        <title>Complete sequence of chromosome of Thermovibrio ammonificans HB-1.</title>
        <authorList>
            <consortium name="US DOE Joint Genome Institute"/>
            <person name="Lucas S."/>
            <person name="Copeland A."/>
            <person name="Lapidus A."/>
            <person name="Cheng J.-F."/>
            <person name="Goodwin L."/>
            <person name="Pitluck S."/>
            <person name="Davenport K."/>
            <person name="Detter J.C."/>
            <person name="Han C."/>
            <person name="Tapia R."/>
            <person name="Land M."/>
            <person name="Hauser L."/>
            <person name="Kyrpides N."/>
            <person name="Ivanova N."/>
            <person name="Ovchinnikova G."/>
            <person name="Vetriani C."/>
            <person name="Woyke T."/>
        </authorList>
    </citation>
    <scope>NUCLEOTIDE SEQUENCE [LARGE SCALE GENOMIC DNA]</scope>
    <source>
        <strain evidence="1">HB-1</strain>
    </source>
</reference>
<gene>
    <name evidence="1" type="ordered locus">Theam_0012</name>
</gene>